<dbReference type="PANTHER" id="PTHR31137">
    <property type="entry name" value="PROTEIN PSIB-RELATED-RELATED"/>
    <property type="match status" value="1"/>
</dbReference>
<dbReference type="OMA" id="DEICIHE"/>
<dbReference type="AlphaFoldDB" id="A0A151ZG48"/>
<dbReference type="OrthoDB" id="14563at2759"/>
<keyword evidence="2" id="KW-0732">Signal</keyword>
<dbReference type="EMBL" id="LODT01000028">
    <property type="protein sequence ID" value="KYQ92946.1"/>
    <property type="molecule type" value="Genomic_DNA"/>
</dbReference>
<dbReference type="Pfam" id="PF07691">
    <property type="entry name" value="PA14"/>
    <property type="match status" value="1"/>
</dbReference>
<dbReference type="PANTHER" id="PTHR31137:SF12">
    <property type="entry name" value="PA14 DOMAIN-CONTAINING PROTEIN-RELATED"/>
    <property type="match status" value="1"/>
</dbReference>
<feature type="transmembrane region" description="Helical" evidence="4">
    <location>
        <begin position="557"/>
        <end position="582"/>
    </location>
</feature>
<evidence type="ECO:0000313" key="6">
    <source>
        <dbReference type="EMBL" id="KYQ92946.1"/>
    </source>
</evidence>
<keyword evidence="4" id="KW-0812">Transmembrane</keyword>
<dbReference type="InParanoid" id="A0A151ZG48"/>
<protein>
    <submittedName>
        <fullName evidence="6">PA14 domain-containing protein</fullName>
    </submittedName>
</protein>
<gene>
    <name evidence="6" type="ORF">DLAC_05545</name>
</gene>
<name>A0A151ZG48_TIELA</name>
<sequence length="625" mass="68924">MPIILTNNQTSEDPRIFTYKNPAFFPIDNKGWEKPSLVQNSNHKLYYDKYENVHNFHFCLELHSTFTYQGGEFFEFIGDDDVWVFINNLLVLDLGAPHDTIGTNGHGSVDLDSLDGLKIGKDYPFDFFYCERKSTESYIEISTSLKLKCKYQDYCGVCEGDGSSCCNAEDNCDDYNPCTIDKCPPPLTKRSKGQSIDEICIHEPIQCNSTACGEYACNRKSGQCELVSEKLCTYKDSCQIGKCQEKFGGCTYDSIKCLDNPLCSVGQCMNGTCHYTPITCEDNNKCTIDECNDKIGCTHRLLDCNDHDHCTTDSCHKDKGCVHTPISHCIPCSNSTKCETKNPCVNIECDPEAIGKCVSKPVVCDDLNKCTNNQCEVDPKTNQPFCKFTPIECPQTSLCEITYCNSTLGKCQSIPMSCDDSNPCTIDFCVDGQCEHVLDACDDGDKCTVDQCIVDKGGCVNSPLDCRASFNSSDICTEFTCDSQLGCIPTPKICPQSERFCEISQCDIVAGGCIYYNKTCITDNPDCEYGQCIEESRSCETKSYKPLPFKCSGAAKAGVAIAGAAVAGIVLGGVAVLLLAAFGAKKGFEHWRDSSNQRMTQVHANPLYVENPNVQHNPLYVSSTI</sequence>
<comment type="similarity">
    <text evidence="1">Belongs to the prespore-cell-inducing factor family.</text>
</comment>
<comment type="caution">
    <text evidence="6">The sequence shown here is derived from an EMBL/GenBank/DDBJ whole genome shotgun (WGS) entry which is preliminary data.</text>
</comment>
<evidence type="ECO:0000256" key="3">
    <source>
        <dbReference type="ARBA" id="ARBA00023180"/>
    </source>
</evidence>
<feature type="domain" description="PA14" evidence="5">
    <location>
        <begin position="9"/>
        <end position="161"/>
    </location>
</feature>
<evidence type="ECO:0000313" key="7">
    <source>
        <dbReference type="Proteomes" id="UP000076078"/>
    </source>
</evidence>
<keyword evidence="4" id="KW-1133">Transmembrane helix</keyword>
<dbReference type="PROSITE" id="PS51820">
    <property type="entry name" value="PA14"/>
    <property type="match status" value="1"/>
</dbReference>
<dbReference type="NCBIfam" id="TIGR02148">
    <property type="entry name" value="Fibro_Slime"/>
    <property type="match status" value="1"/>
</dbReference>
<evidence type="ECO:0000256" key="1">
    <source>
        <dbReference type="ARBA" id="ARBA00008709"/>
    </source>
</evidence>
<dbReference type="InterPro" id="IPR011658">
    <property type="entry name" value="PA14_dom"/>
</dbReference>
<dbReference type="InterPro" id="IPR011874">
    <property type="entry name" value="Fibro_Slime"/>
</dbReference>
<evidence type="ECO:0000259" key="5">
    <source>
        <dbReference type="PROSITE" id="PS51820"/>
    </source>
</evidence>
<organism evidence="6 7">
    <name type="scientific">Tieghemostelium lacteum</name>
    <name type="common">Slime mold</name>
    <name type="synonym">Dictyostelium lacteum</name>
    <dbReference type="NCBI Taxonomy" id="361077"/>
    <lineage>
        <taxon>Eukaryota</taxon>
        <taxon>Amoebozoa</taxon>
        <taxon>Evosea</taxon>
        <taxon>Eumycetozoa</taxon>
        <taxon>Dictyostelia</taxon>
        <taxon>Dictyosteliales</taxon>
        <taxon>Raperosteliaceae</taxon>
        <taxon>Tieghemostelium</taxon>
    </lineage>
</organism>
<evidence type="ECO:0000256" key="4">
    <source>
        <dbReference type="SAM" id="Phobius"/>
    </source>
</evidence>
<dbReference type="InterPro" id="IPR001673">
    <property type="entry name" value="S_mold_repeat"/>
</dbReference>
<evidence type="ECO:0000256" key="2">
    <source>
        <dbReference type="ARBA" id="ARBA00022729"/>
    </source>
</evidence>
<proteinExistence type="inferred from homology"/>
<dbReference type="GO" id="GO:0005576">
    <property type="term" value="C:extracellular region"/>
    <property type="evidence" value="ECO:0007669"/>
    <property type="project" value="TreeGrafter"/>
</dbReference>
<dbReference type="InterPro" id="IPR051154">
    <property type="entry name" value="Prespore-cell_inducing_factor"/>
</dbReference>
<keyword evidence="4" id="KW-0472">Membrane</keyword>
<keyword evidence="3" id="KW-0325">Glycoprotein</keyword>
<dbReference type="Proteomes" id="UP000076078">
    <property type="component" value="Unassembled WGS sequence"/>
</dbReference>
<accession>A0A151ZG48</accession>
<keyword evidence="7" id="KW-1185">Reference proteome</keyword>
<reference evidence="6 7" key="1">
    <citation type="submission" date="2015-12" db="EMBL/GenBank/DDBJ databases">
        <title>Dictyostelia acquired genes for synthesis and detection of signals that induce cell-type specialization by lateral gene transfer from prokaryotes.</title>
        <authorList>
            <person name="Gloeckner G."/>
            <person name="Schaap P."/>
        </authorList>
    </citation>
    <scope>NUCLEOTIDE SEQUENCE [LARGE SCALE GENOMIC DNA]</scope>
    <source>
        <strain evidence="6 7">TK</strain>
    </source>
</reference>
<dbReference type="Pfam" id="PF00526">
    <property type="entry name" value="Dicty_CTDC"/>
    <property type="match status" value="6"/>
</dbReference>
<dbReference type="InterPro" id="IPR037524">
    <property type="entry name" value="PA14/GLEYA"/>
</dbReference>